<evidence type="ECO:0000313" key="1">
    <source>
        <dbReference type="EMBL" id="CAB5389144.1"/>
    </source>
</evidence>
<dbReference type="VEuPathDB" id="FungiDB:RhiirFUN_025450"/>
<dbReference type="VEuPathDB" id="FungiDB:FUN_022578"/>
<dbReference type="Proteomes" id="UP000232722">
    <property type="component" value="Unassembled WGS sequence"/>
</dbReference>
<reference evidence="2 4" key="2">
    <citation type="submission" date="2017-09" db="EMBL/GenBank/DDBJ databases">
        <title>Extensive intraspecific genome diversity in a model arbuscular mycorrhizal fungus.</title>
        <authorList>
            <person name="Chen E.C."/>
            <person name="Morin E."/>
            <person name="Beaudet D."/>
            <person name="Noel J."/>
            <person name="Ndikumana S."/>
            <person name="Charron P."/>
            <person name="St-Onge C."/>
            <person name="Giorgi J."/>
            <person name="Grigoriev I.V."/>
            <person name="Roux C."/>
            <person name="Martin F.M."/>
            <person name="Corradi N."/>
        </authorList>
    </citation>
    <scope>NUCLEOTIDE SEQUENCE [LARGE SCALE GENOMIC DNA]</scope>
    <source>
        <strain evidence="2 4">A5</strain>
    </source>
</reference>
<dbReference type="EMBL" id="LLXJ01004857">
    <property type="protein sequence ID" value="PKB95372.1"/>
    <property type="molecule type" value="Genomic_DNA"/>
</dbReference>
<dbReference type="OrthoDB" id="2383906at2759"/>
<accession>A0A2I1FDW0</accession>
<evidence type="ECO:0000313" key="6">
    <source>
        <dbReference type="Proteomes" id="UP000684084"/>
    </source>
</evidence>
<reference evidence="4 5" key="1">
    <citation type="submission" date="2016-04" db="EMBL/GenBank/DDBJ databases">
        <title>Genome analyses suggest a sexual origin of heterokaryosis in a supposedly ancient asexual fungus.</title>
        <authorList>
            <person name="Ropars J."/>
            <person name="Sedzielewska K."/>
            <person name="Noel J."/>
            <person name="Charron P."/>
            <person name="Farinelli L."/>
            <person name="Marton T."/>
            <person name="Kruger M."/>
            <person name="Pelin A."/>
            <person name="Brachmann A."/>
            <person name="Corradi N."/>
        </authorList>
    </citation>
    <scope>NUCLEOTIDE SEQUENCE [LARGE SCALE GENOMIC DNA]</scope>
    <source>
        <strain evidence="2 4">A5</strain>
        <strain evidence="3 5">C2</strain>
    </source>
</reference>
<dbReference type="Proteomes" id="UP000233469">
    <property type="component" value="Unassembled WGS sequence"/>
</dbReference>
<name>A0A2I1FDW0_9GLOM</name>
<evidence type="ECO:0000313" key="2">
    <source>
        <dbReference type="EMBL" id="PKB95372.1"/>
    </source>
</evidence>
<organism evidence="1 6">
    <name type="scientific">Rhizophagus irregularis</name>
    <dbReference type="NCBI Taxonomy" id="588596"/>
    <lineage>
        <taxon>Eukaryota</taxon>
        <taxon>Fungi</taxon>
        <taxon>Fungi incertae sedis</taxon>
        <taxon>Mucoromycota</taxon>
        <taxon>Glomeromycotina</taxon>
        <taxon>Glomeromycetes</taxon>
        <taxon>Glomerales</taxon>
        <taxon>Glomeraceae</taxon>
        <taxon>Rhizophagus</taxon>
    </lineage>
</organism>
<evidence type="ECO:0000313" key="5">
    <source>
        <dbReference type="Proteomes" id="UP000233469"/>
    </source>
</evidence>
<evidence type="ECO:0000313" key="4">
    <source>
        <dbReference type="Proteomes" id="UP000232722"/>
    </source>
</evidence>
<evidence type="ECO:0000313" key="3">
    <source>
        <dbReference type="EMBL" id="PKK59580.1"/>
    </source>
</evidence>
<dbReference type="EMBL" id="CAGKOT010000064">
    <property type="protein sequence ID" value="CAB5389144.1"/>
    <property type="molecule type" value="Genomic_DNA"/>
</dbReference>
<reference evidence="1" key="4">
    <citation type="submission" date="2020-05" db="EMBL/GenBank/DDBJ databases">
        <authorList>
            <person name="Rincon C."/>
            <person name="Sanders R I."/>
            <person name="Robbins C."/>
            <person name="Chaturvedi A."/>
        </authorList>
    </citation>
    <scope>NUCLEOTIDE SEQUENCE</scope>
    <source>
        <strain evidence="1">CHB12</strain>
    </source>
</reference>
<comment type="caution">
    <text evidence="1">The sequence shown here is derived from an EMBL/GenBank/DDBJ whole genome shotgun (WGS) entry which is preliminary data.</text>
</comment>
<gene>
    <name evidence="1" type="ORF">CHRIB12_LOCUS20913</name>
    <name evidence="2" type="ORF">RhiirA5_436846</name>
    <name evidence="3" type="ORF">RhiirC2_794651</name>
</gene>
<protein>
    <submittedName>
        <fullName evidence="1">Uncharacterized protein</fullName>
    </submittedName>
</protein>
<dbReference type="VEuPathDB" id="FungiDB:RhiirA1_478711"/>
<dbReference type="Proteomes" id="UP000684084">
    <property type="component" value="Unassembled WGS sequence"/>
</dbReference>
<dbReference type="AlphaFoldDB" id="A0A2I1FDW0"/>
<dbReference type="EMBL" id="LLXL01002988">
    <property type="protein sequence ID" value="PKK59580.1"/>
    <property type="molecule type" value="Genomic_DNA"/>
</dbReference>
<reference evidence="3 5" key="3">
    <citation type="submission" date="2017-10" db="EMBL/GenBank/DDBJ databases">
        <title>Extensive intraspecific genome diversity in a model arbuscular mycorrhizal fungus.</title>
        <authorList>
            <person name="Chen E.C.H."/>
            <person name="Morin E."/>
            <person name="Baudet D."/>
            <person name="Noel J."/>
            <person name="Ndikumana S."/>
            <person name="Charron P."/>
            <person name="St-Onge C."/>
            <person name="Giorgi J."/>
            <person name="Grigoriev I.V."/>
            <person name="Roux C."/>
            <person name="Martin F.M."/>
            <person name="Corradi N."/>
        </authorList>
    </citation>
    <scope>NUCLEOTIDE SEQUENCE [LARGE SCALE GENOMIC DNA]</scope>
    <source>
        <strain evidence="3 5">C2</strain>
    </source>
</reference>
<sequence>MNYGQKTRGTPSYVQNICFENNACKIIKESKPPKICSDCKEMSDSVKLISSKANKTEVIDDFYKNPIRKSKTNQFSIFNARFTLNNVSRELEYDLSKFL</sequence>
<proteinExistence type="predicted"/>